<dbReference type="Proteomes" id="UP000270581">
    <property type="component" value="Unassembled WGS sequence"/>
</dbReference>
<proteinExistence type="predicted"/>
<comment type="caution">
    <text evidence="1">The sequence shown here is derived from an EMBL/GenBank/DDBJ whole genome shotgun (WGS) entry which is preliminary data.</text>
</comment>
<sequence length="251" mass="25928">MRVVRQQTLTVVAVAVAVLLAGAGLAAAVTTNDQPAQPATQQSSDTPTVTVTGVGDAETAADRAVVAVTVEATADSASEVREALATDAEGMRDALADAGIDADQLRTARYDISRNYESRENPDAPAYRGQHSFEIRLTDTDAVGTAIDAAVDGGASYVENVRFTLSEDARQELRTQALAEAMETARGEAETLADNGDLELTGTAEVSTTTDYRRPVAYAADAGGAGTATSIDAGPVSVSVTVQVTYDAQNV</sequence>
<dbReference type="EMBL" id="RJJC01000001">
    <property type="protein sequence ID" value="RNJ25587.1"/>
    <property type="molecule type" value="Genomic_DNA"/>
</dbReference>
<dbReference type="AlphaFoldDB" id="A0AAJ4R7B8"/>
<evidence type="ECO:0000313" key="2">
    <source>
        <dbReference type="Proteomes" id="UP000270581"/>
    </source>
</evidence>
<gene>
    <name evidence="1" type="ORF">Nmn1133_02070</name>
</gene>
<name>A0AAJ4R7B8_9EURY</name>
<dbReference type="Gene3D" id="3.30.110.170">
    <property type="entry name" value="Protein of unknown function (DUF541), domain 1"/>
    <property type="match status" value="1"/>
</dbReference>
<dbReference type="PANTHER" id="PTHR34387">
    <property type="entry name" value="SLR1258 PROTEIN"/>
    <property type="match status" value="1"/>
</dbReference>
<reference evidence="1 2" key="1">
    <citation type="submission" date="2018-11" db="EMBL/GenBank/DDBJ databases">
        <title>Genome sequences of Natronomonas sp. CBA1133.</title>
        <authorList>
            <person name="Roh S.W."/>
            <person name="Cha I.-T."/>
        </authorList>
    </citation>
    <scope>NUCLEOTIDE SEQUENCE [LARGE SCALE GENOMIC DNA]</scope>
    <source>
        <strain evidence="1 2">CBA1133</strain>
    </source>
</reference>
<dbReference type="Pfam" id="PF04402">
    <property type="entry name" value="SIMPL"/>
    <property type="match status" value="1"/>
</dbReference>
<protein>
    <submittedName>
        <fullName evidence="1">DUF541 domain-containing protein</fullName>
    </submittedName>
</protein>
<keyword evidence="2" id="KW-1185">Reference proteome</keyword>
<dbReference type="InterPro" id="IPR007497">
    <property type="entry name" value="SIMPL/DUF541"/>
</dbReference>
<dbReference type="PANTHER" id="PTHR34387:SF2">
    <property type="entry name" value="SLR1258 PROTEIN"/>
    <property type="match status" value="1"/>
</dbReference>
<accession>A0AAJ4R7B8</accession>
<dbReference type="Gene3D" id="3.30.70.2970">
    <property type="entry name" value="Protein of unknown function (DUF541), domain 2"/>
    <property type="match status" value="1"/>
</dbReference>
<dbReference type="GO" id="GO:0006974">
    <property type="term" value="P:DNA damage response"/>
    <property type="evidence" value="ECO:0007669"/>
    <property type="project" value="TreeGrafter"/>
</dbReference>
<dbReference type="InterPro" id="IPR052022">
    <property type="entry name" value="26kDa_periplasmic_antigen"/>
</dbReference>
<organism evidence="1 2">
    <name type="scientific">Halosegnis longus</name>
    <dbReference type="NCBI Taxonomy" id="2216012"/>
    <lineage>
        <taxon>Archaea</taxon>
        <taxon>Methanobacteriati</taxon>
        <taxon>Methanobacteriota</taxon>
        <taxon>Stenosarchaea group</taxon>
        <taxon>Halobacteria</taxon>
        <taxon>Halobacteriales</taxon>
        <taxon>Natronomonadaceae</taxon>
        <taxon>Halosegnis</taxon>
    </lineage>
</organism>
<evidence type="ECO:0000313" key="1">
    <source>
        <dbReference type="EMBL" id="RNJ25587.1"/>
    </source>
</evidence>